<dbReference type="PROSITE" id="PS52040">
    <property type="entry name" value="TOPO_IIA"/>
    <property type="match status" value="1"/>
</dbReference>
<comment type="caution">
    <text evidence="9">Lacks conserved residue(s) required for the propagation of feature annotation.</text>
</comment>
<proteinExistence type="predicted"/>
<comment type="caution">
    <text evidence="11">The sequence shown here is derived from an EMBL/GenBank/DDBJ whole genome shotgun (WGS) entry which is preliminary data.</text>
</comment>
<dbReference type="SUPFAM" id="SSF56719">
    <property type="entry name" value="Type II DNA topoisomerase"/>
    <property type="match status" value="1"/>
</dbReference>
<dbReference type="PANTHER" id="PTHR10169:SF38">
    <property type="entry name" value="DNA TOPOISOMERASE 2"/>
    <property type="match status" value="1"/>
</dbReference>
<reference evidence="11" key="1">
    <citation type="submission" date="2022-08" db="EMBL/GenBank/DDBJ databases">
        <authorList>
            <person name="Kallberg Y."/>
            <person name="Tangrot J."/>
            <person name="Rosling A."/>
        </authorList>
    </citation>
    <scope>NUCLEOTIDE SEQUENCE</scope>
    <source>
        <strain evidence="11">Wild A</strain>
    </source>
</reference>
<keyword evidence="4" id="KW-0547">Nucleotide-binding</keyword>
<dbReference type="EC" id="5.6.2.2" evidence="3"/>
<dbReference type="GO" id="GO:0003918">
    <property type="term" value="F:DNA topoisomerase type II (double strand cut, ATP-hydrolyzing) activity"/>
    <property type="evidence" value="ECO:0007669"/>
    <property type="project" value="UniProtKB-EC"/>
</dbReference>
<dbReference type="AlphaFoldDB" id="A0A9W4T617"/>
<dbReference type="EMBL" id="CAMKVN010010175">
    <property type="protein sequence ID" value="CAI2193888.1"/>
    <property type="molecule type" value="Genomic_DNA"/>
</dbReference>
<evidence type="ECO:0000256" key="5">
    <source>
        <dbReference type="ARBA" id="ARBA00022840"/>
    </source>
</evidence>
<evidence type="ECO:0000256" key="6">
    <source>
        <dbReference type="ARBA" id="ARBA00023029"/>
    </source>
</evidence>
<name>A0A9W4T617_9GLOM</name>
<dbReference type="GO" id="GO:0000819">
    <property type="term" value="P:sister chromatid segregation"/>
    <property type="evidence" value="ECO:0007669"/>
    <property type="project" value="TreeGrafter"/>
</dbReference>
<comment type="cofactor">
    <cofactor evidence="2">
        <name>Mg(2+)</name>
        <dbReference type="ChEBI" id="CHEBI:18420"/>
    </cofactor>
</comment>
<gene>
    <name evidence="11" type="ORF">FWILDA_LOCUS16301</name>
</gene>
<feature type="non-terminal residue" evidence="11">
    <location>
        <position position="1"/>
    </location>
</feature>
<evidence type="ECO:0000313" key="12">
    <source>
        <dbReference type="Proteomes" id="UP001153678"/>
    </source>
</evidence>
<dbReference type="Pfam" id="PF00521">
    <property type="entry name" value="DNA_topoisoIV"/>
    <property type="match status" value="1"/>
</dbReference>
<evidence type="ECO:0000313" key="11">
    <source>
        <dbReference type="EMBL" id="CAI2193888.1"/>
    </source>
</evidence>
<evidence type="ECO:0000256" key="1">
    <source>
        <dbReference type="ARBA" id="ARBA00000185"/>
    </source>
</evidence>
<protein>
    <recommendedName>
        <fullName evidence="3">DNA topoisomerase (ATP-hydrolyzing)</fullName>
        <ecNumber evidence="3">5.6.2.2</ecNumber>
    </recommendedName>
</protein>
<dbReference type="GO" id="GO:0000712">
    <property type="term" value="P:resolution of meiotic recombination intermediates"/>
    <property type="evidence" value="ECO:0007669"/>
    <property type="project" value="TreeGrafter"/>
</dbReference>
<dbReference type="Gene3D" id="3.30.1360.40">
    <property type="match status" value="1"/>
</dbReference>
<feature type="domain" description="Topo IIA-type catalytic" evidence="10">
    <location>
        <begin position="1"/>
        <end position="98"/>
    </location>
</feature>
<keyword evidence="8" id="KW-0413">Isomerase</keyword>
<evidence type="ECO:0000256" key="4">
    <source>
        <dbReference type="ARBA" id="ARBA00022741"/>
    </source>
</evidence>
<dbReference type="Proteomes" id="UP001153678">
    <property type="component" value="Unassembled WGS sequence"/>
</dbReference>
<evidence type="ECO:0000256" key="3">
    <source>
        <dbReference type="ARBA" id="ARBA00012895"/>
    </source>
</evidence>
<keyword evidence="12" id="KW-1185">Reference proteome</keyword>
<dbReference type="OrthoDB" id="424831at2759"/>
<dbReference type="InterPro" id="IPR002205">
    <property type="entry name" value="Topo_IIA_dom_A"/>
</dbReference>
<organism evidence="11 12">
    <name type="scientific">Funneliformis geosporum</name>
    <dbReference type="NCBI Taxonomy" id="1117311"/>
    <lineage>
        <taxon>Eukaryota</taxon>
        <taxon>Fungi</taxon>
        <taxon>Fungi incertae sedis</taxon>
        <taxon>Mucoromycota</taxon>
        <taxon>Glomeromycotina</taxon>
        <taxon>Glomeromycetes</taxon>
        <taxon>Glomerales</taxon>
        <taxon>Glomeraceae</taxon>
        <taxon>Funneliformis</taxon>
    </lineage>
</organism>
<keyword evidence="6" id="KW-0799">Topoisomerase</keyword>
<evidence type="ECO:0000256" key="2">
    <source>
        <dbReference type="ARBA" id="ARBA00001946"/>
    </source>
</evidence>
<sequence length="98" mass="11453">CTKGDKELLEKCISETDKMLWILDYKEQHMTTTVDFTVKLSSESLKDSLEEGLEKRFMMSSLIGTSNMVCFDSEGRIRKYDSPEEILKEFYTQPRLLL</sequence>
<accession>A0A9W4T617</accession>
<keyword evidence="7 9" id="KW-0238">DNA-binding</keyword>
<dbReference type="PANTHER" id="PTHR10169">
    <property type="entry name" value="DNA TOPOISOMERASE/GYRASE"/>
    <property type="match status" value="1"/>
</dbReference>
<keyword evidence="5" id="KW-0067">ATP-binding</keyword>
<dbReference type="GO" id="GO:0006265">
    <property type="term" value="P:DNA topological change"/>
    <property type="evidence" value="ECO:0007669"/>
    <property type="project" value="InterPro"/>
</dbReference>
<evidence type="ECO:0000256" key="9">
    <source>
        <dbReference type="PROSITE-ProRule" id="PRU01384"/>
    </source>
</evidence>
<evidence type="ECO:0000259" key="10">
    <source>
        <dbReference type="PROSITE" id="PS52040"/>
    </source>
</evidence>
<dbReference type="GO" id="GO:0003677">
    <property type="term" value="F:DNA binding"/>
    <property type="evidence" value="ECO:0007669"/>
    <property type="project" value="UniProtKB-UniRule"/>
</dbReference>
<dbReference type="InterPro" id="IPR050634">
    <property type="entry name" value="DNA_Topoisomerase_II"/>
</dbReference>
<dbReference type="GO" id="GO:0005634">
    <property type="term" value="C:nucleus"/>
    <property type="evidence" value="ECO:0007669"/>
    <property type="project" value="TreeGrafter"/>
</dbReference>
<evidence type="ECO:0000256" key="7">
    <source>
        <dbReference type="ARBA" id="ARBA00023125"/>
    </source>
</evidence>
<dbReference type="InterPro" id="IPR013760">
    <property type="entry name" value="Topo_IIA-like_dom_sf"/>
</dbReference>
<evidence type="ECO:0000256" key="8">
    <source>
        <dbReference type="ARBA" id="ARBA00023235"/>
    </source>
</evidence>
<comment type="catalytic activity">
    <reaction evidence="1">
        <text>ATP-dependent breakage, passage and rejoining of double-stranded DNA.</text>
        <dbReference type="EC" id="5.6.2.2"/>
    </reaction>
</comment>
<dbReference type="GO" id="GO:0005524">
    <property type="term" value="F:ATP binding"/>
    <property type="evidence" value="ECO:0007669"/>
    <property type="project" value="UniProtKB-KW"/>
</dbReference>